<feature type="domain" description="RRM" evidence="2">
    <location>
        <begin position="3"/>
        <end position="79"/>
    </location>
</feature>
<dbReference type="InterPro" id="IPR012677">
    <property type="entry name" value="Nucleotide-bd_a/b_plait_sf"/>
</dbReference>
<feature type="region of interest" description="Disordered" evidence="1">
    <location>
        <begin position="30"/>
        <end position="53"/>
    </location>
</feature>
<dbReference type="Pfam" id="PF00076">
    <property type="entry name" value="RRM_1"/>
    <property type="match status" value="1"/>
</dbReference>
<dbReference type="Proteomes" id="UP001456562">
    <property type="component" value="Unassembled WGS sequence"/>
</dbReference>
<dbReference type="InterPro" id="IPR000504">
    <property type="entry name" value="RRM_dom"/>
</dbReference>
<evidence type="ECO:0000259" key="2">
    <source>
        <dbReference type="PROSITE" id="PS50102"/>
    </source>
</evidence>
<dbReference type="EMBL" id="JBEJUE010000060">
    <property type="protein sequence ID" value="MER0429459.1"/>
    <property type="molecule type" value="Genomic_DNA"/>
</dbReference>
<dbReference type="SUPFAM" id="SSF54928">
    <property type="entry name" value="RNA-binding domain, RBD"/>
    <property type="match status" value="1"/>
</dbReference>
<dbReference type="RefSeq" id="WP_350241477.1">
    <property type="nucleotide sequence ID" value="NZ_JBEJUE010000060.1"/>
</dbReference>
<keyword evidence="4" id="KW-1185">Reference proteome</keyword>
<reference evidence="3 4" key="1">
    <citation type="submission" date="2024-01" db="EMBL/GenBank/DDBJ databases">
        <title>Metagenomic exploration of the rhizosphere soil microbial community and their significance in facilitating the development of wild simulated ginseng.</title>
        <authorList>
            <person name="Huang J."/>
        </authorList>
    </citation>
    <scope>NUCLEOTIDE SEQUENCE [LARGE SCALE GENOMIC DNA]</scope>
    <source>
        <strain evidence="3 4">WY141</strain>
    </source>
</reference>
<organism evidence="3 4">
    <name type="scientific">Streptomyces microflavus</name>
    <name type="common">Streptomyces lipmanii</name>
    <dbReference type="NCBI Taxonomy" id="1919"/>
    <lineage>
        <taxon>Bacteria</taxon>
        <taxon>Bacillati</taxon>
        <taxon>Actinomycetota</taxon>
        <taxon>Actinomycetes</taxon>
        <taxon>Kitasatosporales</taxon>
        <taxon>Streptomycetaceae</taxon>
        <taxon>Streptomyces</taxon>
    </lineage>
</organism>
<accession>A0ABV1QE75</accession>
<comment type="caution">
    <text evidence="3">The sequence shown here is derived from an EMBL/GenBank/DDBJ whole genome shotgun (WGS) entry which is preliminary data.</text>
</comment>
<name>A0ABV1QE75_STRMI</name>
<dbReference type="PROSITE" id="PS50102">
    <property type="entry name" value="RRM"/>
    <property type="match status" value="1"/>
</dbReference>
<feature type="compositionally biased region" description="Polar residues" evidence="1">
    <location>
        <begin position="43"/>
        <end position="52"/>
    </location>
</feature>
<dbReference type="InterPro" id="IPR035979">
    <property type="entry name" value="RBD_domain_sf"/>
</dbReference>
<dbReference type="SMART" id="SM00360">
    <property type="entry name" value="RRM"/>
    <property type="match status" value="1"/>
</dbReference>
<dbReference type="CDD" id="cd00590">
    <property type="entry name" value="RRM_SF"/>
    <property type="match status" value="1"/>
</dbReference>
<dbReference type="PANTHER" id="PTHR15241:SF304">
    <property type="entry name" value="RRM DOMAIN-CONTAINING PROTEIN"/>
    <property type="match status" value="1"/>
</dbReference>
<protein>
    <submittedName>
        <fullName evidence="3">RNA-binding protein</fullName>
    </submittedName>
</protein>
<dbReference type="PANTHER" id="PTHR15241">
    <property type="entry name" value="TRANSFORMER-2-RELATED"/>
    <property type="match status" value="1"/>
</dbReference>
<evidence type="ECO:0000313" key="3">
    <source>
        <dbReference type="EMBL" id="MER0429459.1"/>
    </source>
</evidence>
<evidence type="ECO:0000313" key="4">
    <source>
        <dbReference type="Proteomes" id="UP001456562"/>
    </source>
</evidence>
<proteinExistence type="predicted"/>
<evidence type="ECO:0000256" key="1">
    <source>
        <dbReference type="SAM" id="MobiDB-lite"/>
    </source>
</evidence>
<sequence length="79" mass="8488">MASTVHVSNLSWSTTDDTLREMFSPYGTIVDSRVDRDPDSGRATGTGSVTFSEHSEAQVAVGMLDGQHIDDSRINASLT</sequence>
<gene>
    <name evidence="3" type="ORF">ABR748_35475</name>
</gene>
<dbReference type="Gene3D" id="3.30.70.330">
    <property type="match status" value="1"/>
</dbReference>